<sequence>MLGADGFAQYALTYGTLIFAITLYTSWFGDTLTVLDRFDPRVRITLLHSAVTGAALTAVATAAVGVFVLSPVQVGLATVVAITWVCNESMRRVFTARTEFWRLAVNDSLGAVVTVAVVVVAAASVTGLTVGWFFAALAAGQSAATAIALVRLPANEYRVREIRGGTFSDVASFAGWRAAQAGIRPLALLLSRMVVGAAGGPVAVAAVEAARLLLAPALTVANGAGTFVLSTFARANRDGRPPRSGDAARASAVLAMGVGVLSAGALALSGPLTRLVTGDGFAVDNRAVLGWAIYVVVFAATLPLSTLATTRRLSRLVFRLRAAEMSVGLASLALIVIIDADSWWSAPYCLSVGGVLTALMLWASLRRSDPAR</sequence>
<evidence type="ECO:0000256" key="1">
    <source>
        <dbReference type="SAM" id="Phobius"/>
    </source>
</evidence>
<feature type="transmembrane region" description="Helical" evidence="1">
    <location>
        <begin position="103"/>
        <end position="124"/>
    </location>
</feature>
<keyword evidence="1" id="KW-0812">Transmembrane</keyword>
<accession>A0ABS7P8F0</accession>
<feature type="transmembrane region" description="Helical" evidence="1">
    <location>
        <begin position="320"/>
        <end position="338"/>
    </location>
</feature>
<name>A0ABS7P8F0_9NOCA</name>
<dbReference type="EMBL" id="JABUBU010000033">
    <property type="protein sequence ID" value="MBY6368663.1"/>
    <property type="molecule type" value="Genomic_DNA"/>
</dbReference>
<feature type="transmembrane region" description="Helical" evidence="1">
    <location>
        <begin position="130"/>
        <end position="150"/>
    </location>
</feature>
<evidence type="ECO:0000313" key="2">
    <source>
        <dbReference type="EMBL" id="MBY6368663.1"/>
    </source>
</evidence>
<dbReference type="Proteomes" id="UP000825228">
    <property type="component" value="Unassembled WGS sequence"/>
</dbReference>
<organism evidence="2 3">
    <name type="scientific">Rhodococcoides corynebacterioides</name>
    <dbReference type="NCBI Taxonomy" id="53972"/>
    <lineage>
        <taxon>Bacteria</taxon>
        <taxon>Bacillati</taxon>
        <taxon>Actinomycetota</taxon>
        <taxon>Actinomycetes</taxon>
        <taxon>Mycobacteriales</taxon>
        <taxon>Nocardiaceae</taxon>
        <taxon>Rhodococcoides</taxon>
    </lineage>
</organism>
<feature type="transmembrane region" description="Helical" evidence="1">
    <location>
        <begin position="49"/>
        <end position="82"/>
    </location>
</feature>
<keyword evidence="3" id="KW-1185">Reference proteome</keyword>
<evidence type="ECO:0008006" key="4">
    <source>
        <dbReference type="Google" id="ProtNLM"/>
    </source>
</evidence>
<dbReference type="RefSeq" id="WP_222686141.1">
    <property type="nucleotide sequence ID" value="NZ_JABUBT010000051.1"/>
</dbReference>
<reference evidence="2 3" key="1">
    <citation type="submission" date="2020-06" db="EMBL/GenBank/DDBJ databases">
        <title>Taxonomy, biology and ecology of Rhodococcus bacteria occurring in California pistachio and other woody hosts as revealed by genome sequence analyses.</title>
        <authorList>
            <person name="Gai Y."/>
            <person name="Riely B."/>
        </authorList>
    </citation>
    <scope>NUCLEOTIDE SEQUENCE [LARGE SCALE GENOMIC DNA]</scope>
    <source>
        <strain evidence="2 3">BP-281</strain>
    </source>
</reference>
<feature type="transmembrane region" description="Helical" evidence="1">
    <location>
        <begin position="344"/>
        <end position="365"/>
    </location>
</feature>
<comment type="caution">
    <text evidence="2">The sequence shown here is derived from an EMBL/GenBank/DDBJ whole genome shotgun (WGS) entry which is preliminary data.</text>
</comment>
<keyword evidence="1" id="KW-1133">Transmembrane helix</keyword>
<evidence type="ECO:0000313" key="3">
    <source>
        <dbReference type="Proteomes" id="UP000825228"/>
    </source>
</evidence>
<protein>
    <recommendedName>
        <fullName evidence="4">O-antigen/teichoic acid export membrane protein</fullName>
    </recommendedName>
</protein>
<feature type="transmembrane region" description="Helical" evidence="1">
    <location>
        <begin position="213"/>
        <end position="235"/>
    </location>
</feature>
<feature type="transmembrane region" description="Helical" evidence="1">
    <location>
        <begin position="247"/>
        <end position="268"/>
    </location>
</feature>
<feature type="transmembrane region" description="Helical" evidence="1">
    <location>
        <begin position="7"/>
        <end position="29"/>
    </location>
</feature>
<proteinExistence type="predicted"/>
<feature type="transmembrane region" description="Helical" evidence="1">
    <location>
        <begin position="186"/>
        <end position="207"/>
    </location>
</feature>
<gene>
    <name evidence="2" type="ORF">HQ603_18095</name>
</gene>
<keyword evidence="1" id="KW-0472">Membrane</keyword>
<feature type="transmembrane region" description="Helical" evidence="1">
    <location>
        <begin position="288"/>
        <end position="308"/>
    </location>
</feature>